<evidence type="ECO:0000313" key="3">
    <source>
        <dbReference type="EMBL" id="SBV90443.1"/>
    </source>
</evidence>
<dbReference type="EMBL" id="FLUQ01000001">
    <property type="protein sequence ID" value="SBV90443.1"/>
    <property type="molecule type" value="Genomic_DNA"/>
</dbReference>
<dbReference type="InterPro" id="IPR055259">
    <property type="entry name" value="YkvP/CgeB_Glyco_trans-like"/>
</dbReference>
<dbReference type="AlphaFoldDB" id="A0A212ITA1"/>
<dbReference type="Pfam" id="PF13524">
    <property type="entry name" value="Glyco_trans_1_2"/>
    <property type="match status" value="1"/>
</dbReference>
<feature type="domain" description="Spore protein YkvP N-terminal" evidence="1">
    <location>
        <begin position="270"/>
        <end position="350"/>
    </location>
</feature>
<accession>A0A212ITA1</accession>
<evidence type="ECO:0000259" key="1">
    <source>
        <dbReference type="Pfam" id="PF12996"/>
    </source>
</evidence>
<evidence type="ECO:0000259" key="2">
    <source>
        <dbReference type="Pfam" id="PF13524"/>
    </source>
</evidence>
<dbReference type="InterPro" id="IPR024078">
    <property type="entry name" value="LmbE-like_dom_sf"/>
</dbReference>
<dbReference type="Pfam" id="PF12996">
    <property type="entry name" value="DUF3880"/>
    <property type="match status" value="1"/>
</dbReference>
<feature type="domain" description="Spore protein YkvP/CgeB glycosyl transferase-like" evidence="2">
    <location>
        <begin position="440"/>
        <end position="571"/>
    </location>
</feature>
<dbReference type="InterPro" id="IPR024542">
    <property type="entry name" value="YkvP_N"/>
</dbReference>
<name>A0A212ITA1_9DELT</name>
<reference evidence="3" key="1">
    <citation type="submission" date="2016-04" db="EMBL/GenBank/DDBJ databases">
        <authorList>
            <person name="Evans L.H."/>
            <person name="Alamgir A."/>
            <person name="Owens N."/>
            <person name="Weber N.D."/>
            <person name="Virtaneva K."/>
            <person name="Barbian K."/>
            <person name="Babar A."/>
            <person name="Rosenke K."/>
        </authorList>
    </citation>
    <scope>NUCLEOTIDE SEQUENCE</scope>
    <source>
        <strain evidence="3">86</strain>
    </source>
</reference>
<gene>
    <name evidence="3" type="ORF">KL86DPRO_10025</name>
</gene>
<organism evidence="3">
    <name type="scientific">uncultured delta proteobacterium</name>
    <dbReference type="NCBI Taxonomy" id="34034"/>
    <lineage>
        <taxon>Bacteria</taxon>
        <taxon>Deltaproteobacteria</taxon>
        <taxon>environmental samples</taxon>
    </lineage>
</organism>
<protein>
    <submittedName>
        <fullName evidence="3">CgeB family protein</fullName>
    </submittedName>
</protein>
<dbReference type="SUPFAM" id="SSF102588">
    <property type="entry name" value="LmbE-like"/>
    <property type="match status" value="1"/>
</dbReference>
<proteinExistence type="predicted"/>
<sequence>MTADTLTASPVHDGSSLTDILVTRGGRTSPMLGSGGKARELAVLDAAADAKNPFAPERHLPLLVGGGVGFAALALAERLEAACGSDFALAVVDKETPIVAASGLQGRLARYPGVRWISAPTPEEALRELTRWQAEHGNRPLFHFSHPFYLRLDRAYYNAVREAANASARYNLWEKAAYPKFASGEPRLLLLMSKYFLTGEIVSACERLGIAHRLLQVPDGEMGHAEFVERLLGAVLEFKPDCIVTINHLGVDREGILMNLLERLRLPLASWFVDNPHLVLAHYTDLVNPWAAIFTWDSDNIPSLKALGFEHVFYMPLGTDATRFHPPKKEEELPPGHPWRADVSFVGNSMVHKVTARLDKLNLPEELASTYKQVAAEFAESEIRSVEDFLHTARPELVPFYRGLGDAVSQLDYEVLLTWESTLQYRLSCVMAMFPFAPLIVGDDGWLELLAREKRPWRRHPEVTYYTDLPAFYPGSAINFNCTSKQMKGAVNQRIFDVPATGSFCLTDWREQIENLFEPGKEVICYHSPEEAEELIRRYLAAPEERETVIRAARRRVLADHTYEKRLTDLVATMRRTFG</sequence>